<dbReference type="KEGG" id="dse:6616734"/>
<reference evidence="3 4" key="1">
    <citation type="journal article" date="2007" name="Nature">
        <title>Evolution of genes and genomes on the Drosophila phylogeny.</title>
        <authorList>
            <consortium name="Drosophila 12 Genomes Consortium"/>
            <person name="Clark A.G."/>
            <person name="Eisen M.B."/>
            <person name="Smith D.R."/>
            <person name="Bergman C.M."/>
            <person name="Oliver B."/>
            <person name="Markow T.A."/>
            <person name="Kaufman T.C."/>
            <person name="Kellis M."/>
            <person name="Gelbart W."/>
            <person name="Iyer V.N."/>
            <person name="Pollard D.A."/>
            <person name="Sackton T.B."/>
            <person name="Larracuente A.M."/>
            <person name="Singh N.D."/>
            <person name="Abad J.P."/>
            <person name="Abt D.N."/>
            <person name="Adryan B."/>
            <person name="Aguade M."/>
            <person name="Akashi H."/>
            <person name="Anderson W.W."/>
            <person name="Aquadro C.F."/>
            <person name="Ardell D.H."/>
            <person name="Arguello R."/>
            <person name="Artieri C.G."/>
            <person name="Barbash D.A."/>
            <person name="Barker D."/>
            <person name="Barsanti P."/>
            <person name="Batterham P."/>
            <person name="Batzoglou S."/>
            <person name="Begun D."/>
            <person name="Bhutkar A."/>
            <person name="Blanco E."/>
            <person name="Bosak S.A."/>
            <person name="Bradley R.K."/>
            <person name="Brand A.D."/>
            <person name="Brent M.R."/>
            <person name="Brooks A.N."/>
            <person name="Brown R.H."/>
            <person name="Butlin R.K."/>
            <person name="Caggese C."/>
            <person name="Calvi B.R."/>
            <person name="Bernardo de Carvalho A."/>
            <person name="Caspi A."/>
            <person name="Castrezana S."/>
            <person name="Celniker S.E."/>
            <person name="Chang J.L."/>
            <person name="Chapple C."/>
            <person name="Chatterji S."/>
            <person name="Chinwalla A."/>
            <person name="Civetta A."/>
            <person name="Clifton S.W."/>
            <person name="Comeron J.M."/>
            <person name="Costello J.C."/>
            <person name="Coyne J.A."/>
            <person name="Daub J."/>
            <person name="David R.G."/>
            <person name="Delcher A.L."/>
            <person name="Delehaunty K."/>
            <person name="Do C.B."/>
            <person name="Ebling H."/>
            <person name="Edwards K."/>
            <person name="Eickbush T."/>
            <person name="Evans J.D."/>
            <person name="Filipski A."/>
            <person name="Findeiss S."/>
            <person name="Freyhult E."/>
            <person name="Fulton L."/>
            <person name="Fulton R."/>
            <person name="Garcia A.C."/>
            <person name="Gardiner A."/>
            <person name="Garfield D.A."/>
            <person name="Garvin B.E."/>
            <person name="Gibson G."/>
            <person name="Gilbert D."/>
            <person name="Gnerre S."/>
            <person name="Godfrey J."/>
            <person name="Good R."/>
            <person name="Gotea V."/>
            <person name="Gravely B."/>
            <person name="Greenberg A.J."/>
            <person name="Griffiths-Jones S."/>
            <person name="Gross S."/>
            <person name="Guigo R."/>
            <person name="Gustafson E.A."/>
            <person name="Haerty W."/>
            <person name="Hahn M.W."/>
            <person name="Halligan D.L."/>
            <person name="Halpern A.L."/>
            <person name="Halter G.M."/>
            <person name="Han M.V."/>
            <person name="Heger A."/>
            <person name="Hillier L."/>
            <person name="Hinrichs A.S."/>
            <person name="Holmes I."/>
            <person name="Hoskins R.A."/>
            <person name="Hubisz M.J."/>
            <person name="Hultmark D."/>
            <person name="Huntley M.A."/>
            <person name="Jaffe D.B."/>
            <person name="Jagadeeshan S."/>
            <person name="Jeck W.R."/>
            <person name="Johnson J."/>
            <person name="Jones C.D."/>
            <person name="Jordan W.C."/>
            <person name="Karpen G.H."/>
            <person name="Kataoka E."/>
            <person name="Keightley P.D."/>
            <person name="Kheradpour P."/>
            <person name="Kirkness E.F."/>
            <person name="Koerich L.B."/>
            <person name="Kristiansen K."/>
            <person name="Kudrna D."/>
            <person name="Kulathinal R.J."/>
            <person name="Kumar S."/>
            <person name="Kwok R."/>
            <person name="Lander E."/>
            <person name="Langley C.H."/>
            <person name="Lapoint R."/>
            <person name="Lazzaro B.P."/>
            <person name="Lee S.J."/>
            <person name="Levesque L."/>
            <person name="Li R."/>
            <person name="Lin C.F."/>
            <person name="Lin M.F."/>
            <person name="Lindblad-Toh K."/>
            <person name="Llopart A."/>
            <person name="Long M."/>
            <person name="Low L."/>
            <person name="Lozovsky E."/>
            <person name="Lu J."/>
            <person name="Luo M."/>
            <person name="Machado C.A."/>
            <person name="Makalowski W."/>
            <person name="Marzo M."/>
            <person name="Matsuda M."/>
            <person name="Matzkin L."/>
            <person name="McAllister B."/>
            <person name="McBride C.S."/>
            <person name="McKernan B."/>
            <person name="McKernan K."/>
            <person name="Mendez-Lago M."/>
            <person name="Minx P."/>
            <person name="Mollenhauer M.U."/>
            <person name="Montooth K."/>
            <person name="Mount S.M."/>
            <person name="Mu X."/>
            <person name="Myers E."/>
            <person name="Negre B."/>
            <person name="Newfeld S."/>
            <person name="Nielsen R."/>
            <person name="Noor M.A."/>
            <person name="O'Grady P."/>
            <person name="Pachter L."/>
            <person name="Papaceit M."/>
            <person name="Parisi M.J."/>
            <person name="Parisi M."/>
            <person name="Parts L."/>
            <person name="Pedersen J.S."/>
            <person name="Pesole G."/>
            <person name="Phillippy A.M."/>
            <person name="Ponting C.P."/>
            <person name="Pop M."/>
            <person name="Porcelli D."/>
            <person name="Powell J.R."/>
            <person name="Prohaska S."/>
            <person name="Pruitt K."/>
            <person name="Puig M."/>
            <person name="Quesneville H."/>
            <person name="Ram K.R."/>
            <person name="Rand D."/>
            <person name="Rasmussen M.D."/>
            <person name="Reed L.K."/>
            <person name="Reenan R."/>
            <person name="Reily A."/>
            <person name="Remington K.A."/>
            <person name="Rieger T.T."/>
            <person name="Ritchie M.G."/>
            <person name="Robin C."/>
            <person name="Rogers Y.H."/>
            <person name="Rohde C."/>
            <person name="Rozas J."/>
            <person name="Rubenfield M.J."/>
            <person name="Ruiz A."/>
            <person name="Russo S."/>
            <person name="Salzberg S.L."/>
            <person name="Sanchez-Gracia A."/>
            <person name="Saranga D.J."/>
            <person name="Sato H."/>
            <person name="Schaeffer S.W."/>
            <person name="Schatz M.C."/>
            <person name="Schlenke T."/>
            <person name="Schwartz R."/>
            <person name="Segarra C."/>
            <person name="Singh R.S."/>
            <person name="Sirot L."/>
            <person name="Sirota M."/>
            <person name="Sisneros N.B."/>
            <person name="Smith C.D."/>
            <person name="Smith T.F."/>
            <person name="Spieth J."/>
            <person name="Stage D.E."/>
            <person name="Stark A."/>
            <person name="Stephan W."/>
            <person name="Strausberg R.L."/>
            <person name="Strempel S."/>
            <person name="Sturgill D."/>
            <person name="Sutton G."/>
            <person name="Sutton G.G."/>
            <person name="Tao W."/>
            <person name="Teichmann S."/>
            <person name="Tobari Y.N."/>
            <person name="Tomimura Y."/>
            <person name="Tsolas J.M."/>
            <person name="Valente V.L."/>
            <person name="Venter E."/>
            <person name="Venter J.C."/>
            <person name="Vicario S."/>
            <person name="Vieira F.G."/>
            <person name="Vilella A.J."/>
            <person name="Villasante A."/>
            <person name="Walenz B."/>
            <person name="Wang J."/>
            <person name="Wasserman M."/>
            <person name="Watts T."/>
            <person name="Wilson D."/>
            <person name="Wilson R.K."/>
            <person name="Wing R.A."/>
            <person name="Wolfner M.F."/>
            <person name="Wong A."/>
            <person name="Wong G.K."/>
            <person name="Wu C.I."/>
            <person name="Wu G."/>
            <person name="Yamamoto D."/>
            <person name="Yang H.P."/>
            <person name="Yang S.P."/>
            <person name="Yorke J.A."/>
            <person name="Yoshida K."/>
            <person name="Zdobnov E."/>
            <person name="Zhang P."/>
            <person name="Zhang Y."/>
            <person name="Zimin A.V."/>
            <person name="Baldwin J."/>
            <person name="Abdouelleil A."/>
            <person name="Abdulkadir J."/>
            <person name="Abebe A."/>
            <person name="Abera B."/>
            <person name="Abreu J."/>
            <person name="Acer S.C."/>
            <person name="Aftuck L."/>
            <person name="Alexander A."/>
            <person name="An P."/>
            <person name="Anderson E."/>
            <person name="Anderson S."/>
            <person name="Arachi H."/>
            <person name="Azer M."/>
            <person name="Bachantsang P."/>
            <person name="Barry A."/>
            <person name="Bayul T."/>
            <person name="Berlin A."/>
            <person name="Bessette D."/>
            <person name="Bloom T."/>
            <person name="Blye J."/>
            <person name="Boguslavskiy L."/>
            <person name="Bonnet C."/>
            <person name="Boukhgalter B."/>
            <person name="Bourzgui I."/>
            <person name="Brown A."/>
            <person name="Cahill P."/>
            <person name="Channer S."/>
            <person name="Cheshatsang Y."/>
            <person name="Chuda L."/>
            <person name="Citroen M."/>
            <person name="Collymore A."/>
            <person name="Cooke P."/>
            <person name="Costello M."/>
            <person name="D'Aco K."/>
            <person name="Daza R."/>
            <person name="De Haan G."/>
            <person name="DeGray S."/>
            <person name="DeMaso C."/>
            <person name="Dhargay N."/>
            <person name="Dooley K."/>
            <person name="Dooley E."/>
            <person name="Doricent M."/>
            <person name="Dorje P."/>
            <person name="Dorjee K."/>
            <person name="Dupes A."/>
            <person name="Elong R."/>
            <person name="Falk J."/>
            <person name="Farina A."/>
            <person name="Faro S."/>
            <person name="Ferguson D."/>
            <person name="Fisher S."/>
            <person name="Foley C.D."/>
            <person name="Franke A."/>
            <person name="Friedrich D."/>
            <person name="Gadbois L."/>
            <person name="Gearin G."/>
            <person name="Gearin C.R."/>
            <person name="Giannoukos G."/>
            <person name="Goode T."/>
            <person name="Graham J."/>
            <person name="Grandbois E."/>
            <person name="Grewal S."/>
            <person name="Gyaltsen K."/>
            <person name="Hafez N."/>
            <person name="Hagos B."/>
            <person name="Hall J."/>
            <person name="Henson C."/>
            <person name="Hollinger A."/>
            <person name="Honan T."/>
            <person name="Huard M.D."/>
            <person name="Hughes L."/>
            <person name="Hurhula B."/>
            <person name="Husby M.E."/>
            <person name="Kamat A."/>
            <person name="Kanga B."/>
            <person name="Kashin S."/>
            <person name="Khazanovich D."/>
            <person name="Kisner P."/>
            <person name="Lance K."/>
            <person name="Lara M."/>
            <person name="Lee W."/>
            <person name="Lennon N."/>
            <person name="Letendre F."/>
            <person name="LeVine R."/>
            <person name="Lipovsky A."/>
            <person name="Liu X."/>
            <person name="Liu J."/>
            <person name="Liu S."/>
            <person name="Lokyitsang T."/>
            <person name="Lokyitsang Y."/>
            <person name="Lubonja R."/>
            <person name="Lui A."/>
            <person name="MacDonald P."/>
            <person name="Magnisalis V."/>
            <person name="Maru K."/>
            <person name="Matthews C."/>
            <person name="McCusker W."/>
            <person name="McDonough S."/>
            <person name="Mehta T."/>
            <person name="Meldrim J."/>
            <person name="Meneus L."/>
            <person name="Mihai O."/>
            <person name="Mihalev A."/>
            <person name="Mihova T."/>
            <person name="Mittelman R."/>
            <person name="Mlenga V."/>
            <person name="Montmayeur A."/>
            <person name="Mulrain L."/>
            <person name="Navidi A."/>
            <person name="Naylor J."/>
            <person name="Negash T."/>
            <person name="Nguyen T."/>
            <person name="Nguyen N."/>
            <person name="Nicol R."/>
            <person name="Norbu C."/>
            <person name="Norbu N."/>
            <person name="Novod N."/>
            <person name="O'Neill B."/>
            <person name="Osman S."/>
            <person name="Markiewicz E."/>
            <person name="Oyono O.L."/>
            <person name="Patti C."/>
            <person name="Phunkhang P."/>
            <person name="Pierre F."/>
            <person name="Priest M."/>
            <person name="Raghuraman S."/>
            <person name="Rege F."/>
            <person name="Reyes R."/>
            <person name="Rise C."/>
            <person name="Rogov P."/>
            <person name="Ross K."/>
            <person name="Ryan E."/>
            <person name="Settipalli S."/>
            <person name="Shea T."/>
            <person name="Sherpa N."/>
            <person name="Shi L."/>
            <person name="Shih D."/>
            <person name="Sparrow T."/>
            <person name="Spaulding J."/>
            <person name="Stalker J."/>
            <person name="Stange-Thomann N."/>
            <person name="Stavropoulos S."/>
            <person name="Stone C."/>
            <person name="Strader C."/>
            <person name="Tesfaye S."/>
            <person name="Thomson T."/>
            <person name="Thoulutsang Y."/>
            <person name="Thoulutsang D."/>
            <person name="Topham K."/>
            <person name="Topping I."/>
            <person name="Tsamla T."/>
            <person name="Vassiliev H."/>
            <person name="Vo A."/>
            <person name="Wangchuk T."/>
            <person name="Wangdi T."/>
            <person name="Weiand M."/>
            <person name="Wilkinson J."/>
            <person name="Wilson A."/>
            <person name="Yadav S."/>
            <person name="Young G."/>
            <person name="Yu Q."/>
            <person name="Zembek L."/>
            <person name="Zhong D."/>
            <person name="Zimmer A."/>
            <person name="Zwirko Z."/>
            <person name="Jaffe D.B."/>
            <person name="Alvarez P."/>
            <person name="Brockman W."/>
            <person name="Butler J."/>
            <person name="Chin C."/>
            <person name="Gnerre S."/>
            <person name="Grabherr M."/>
            <person name="Kleber M."/>
            <person name="Mauceli E."/>
            <person name="MacCallum I."/>
        </authorList>
    </citation>
    <scope>NUCLEOTIDE SEQUENCE [LARGE SCALE GENOMIC DNA]</scope>
    <source>
        <strain evidence="4">Rob3c / Tucson 14021-0248.25</strain>
    </source>
</reference>
<name>B4IBG1_DROSE</name>
<sequence>MFNIKLLLLLLAVSRFHHGQAVQETKTEEIPETEPETESEVKISTDSTPTTGVSSKCNIYYRNYQWVLQDCVCRCFQNECLMQIESDQRKKEGRSPFVPVTEELCRSFISRKCSVGFPVVAEFPIPAPCGCNRKPGSIATERFYSLCHLLKFSAENRKPFLTYSYCWPF</sequence>
<evidence type="ECO:0000313" key="4">
    <source>
        <dbReference type="Proteomes" id="UP000001292"/>
    </source>
</evidence>
<organism evidence="4">
    <name type="scientific">Drosophila sechellia</name>
    <name type="common">Fruit fly</name>
    <dbReference type="NCBI Taxonomy" id="7238"/>
    <lineage>
        <taxon>Eukaryota</taxon>
        <taxon>Metazoa</taxon>
        <taxon>Ecdysozoa</taxon>
        <taxon>Arthropoda</taxon>
        <taxon>Hexapoda</taxon>
        <taxon>Insecta</taxon>
        <taxon>Pterygota</taxon>
        <taxon>Neoptera</taxon>
        <taxon>Endopterygota</taxon>
        <taxon>Diptera</taxon>
        <taxon>Brachycera</taxon>
        <taxon>Muscomorpha</taxon>
        <taxon>Ephydroidea</taxon>
        <taxon>Drosophilidae</taxon>
        <taxon>Drosophila</taxon>
        <taxon>Sophophora</taxon>
    </lineage>
</organism>
<dbReference type="EMBL" id="CH480827">
    <property type="protein sequence ID" value="EDW44719.1"/>
    <property type="molecule type" value="Genomic_DNA"/>
</dbReference>
<keyword evidence="2" id="KW-0732">Signal</keyword>
<proteinExistence type="predicted"/>
<gene>
    <name evidence="3" type="primary">Dsec\GM15245</name>
    <name evidence="3" type="ORF">Dsec_GM15245</name>
</gene>
<feature type="chain" id="PRO_5002810389" evidence="2">
    <location>
        <begin position="22"/>
        <end position="169"/>
    </location>
</feature>
<dbReference type="HOGENOM" id="CLU_1628766_0_0_1"/>
<dbReference type="STRING" id="7238.B4IBG1"/>
<feature type="region of interest" description="Disordered" evidence="1">
    <location>
        <begin position="23"/>
        <end position="47"/>
    </location>
</feature>
<dbReference type="PhylomeDB" id="B4IBG1"/>
<dbReference type="GO" id="GO:0005576">
    <property type="term" value="C:extracellular region"/>
    <property type="evidence" value="ECO:0007669"/>
    <property type="project" value="EnsemblMetazoa"/>
</dbReference>
<dbReference type="OrthoDB" id="7847700at2759"/>
<feature type="signal peptide" evidence="2">
    <location>
        <begin position="1"/>
        <end position="21"/>
    </location>
</feature>
<dbReference type="GO" id="GO:0007594">
    <property type="term" value="P:puparial adhesion"/>
    <property type="evidence" value="ECO:0007669"/>
    <property type="project" value="EnsemblMetazoa"/>
</dbReference>
<evidence type="ECO:0000256" key="1">
    <source>
        <dbReference type="SAM" id="MobiDB-lite"/>
    </source>
</evidence>
<evidence type="ECO:0000313" key="3">
    <source>
        <dbReference type="EMBL" id="EDW44719.1"/>
    </source>
</evidence>
<accession>B4IBG1</accession>
<dbReference type="OMA" id="EPCSTCN"/>
<keyword evidence="4" id="KW-1185">Reference proteome</keyword>
<protein>
    <submittedName>
        <fullName evidence="3">GM15245</fullName>
    </submittedName>
</protein>
<dbReference type="Proteomes" id="UP000001292">
    <property type="component" value="Unassembled WGS sequence"/>
</dbReference>
<dbReference type="AlphaFoldDB" id="B4IBG1"/>
<evidence type="ECO:0000256" key="2">
    <source>
        <dbReference type="SAM" id="SignalP"/>
    </source>
</evidence>